<dbReference type="PROSITE" id="PS00463">
    <property type="entry name" value="ZN2_CY6_FUNGAL_1"/>
    <property type="match status" value="1"/>
</dbReference>
<gene>
    <name evidence="9" type="ORF">MCOR33_011728</name>
</gene>
<feature type="region of interest" description="Disordered" evidence="7">
    <location>
        <begin position="290"/>
        <end position="312"/>
    </location>
</feature>
<keyword evidence="3" id="KW-0805">Transcription regulation</keyword>
<feature type="domain" description="Zn(2)-C6 fungal-type" evidence="8">
    <location>
        <begin position="48"/>
        <end position="78"/>
    </location>
</feature>
<evidence type="ECO:0000256" key="1">
    <source>
        <dbReference type="ARBA" id="ARBA00004123"/>
    </source>
</evidence>
<keyword evidence="5" id="KW-0804">Transcription</keyword>
<keyword evidence="6" id="KW-0539">Nucleus</keyword>
<dbReference type="Gene3D" id="4.10.240.10">
    <property type="entry name" value="Zn(2)-C6 fungal-type DNA-binding domain"/>
    <property type="match status" value="1"/>
</dbReference>
<feature type="region of interest" description="Disordered" evidence="7">
    <location>
        <begin position="1"/>
        <end position="46"/>
    </location>
</feature>
<reference evidence="9" key="1">
    <citation type="submission" date="2021-01" db="EMBL/GenBank/DDBJ databases">
        <title>Deciphering the adaptive evolutionary patterns associated with biogeogrpahic diversity in the finger millet blast pathogen Magnaporthe oryzae in Eastern Africa.</title>
        <authorList>
            <person name="Onyema G."/>
            <person name="Shittu T.A."/>
            <person name="Dodsworth S."/>
            <person name="Devilliers S."/>
            <person name="Muthumeenakshi S."/>
            <person name="Sreenivasaprasad S."/>
        </authorList>
    </citation>
    <scope>NUCLEOTIDE SEQUENCE</scope>
    <source>
        <strain evidence="9">D15/s37</strain>
    </source>
</reference>
<protein>
    <recommendedName>
        <fullName evidence="8">Zn(2)-C6 fungal-type domain-containing protein</fullName>
    </recommendedName>
</protein>
<dbReference type="Proteomes" id="UP001059893">
    <property type="component" value="Unassembled WGS sequence"/>
</dbReference>
<proteinExistence type="predicted"/>
<feature type="region of interest" description="Disordered" evidence="7">
    <location>
        <begin position="678"/>
        <end position="745"/>
    </location>
</feature>
<sequence length="1000" mass="108962">MDSTTAQVEAVRSDEDAPRRGSEQASGADNGEDDGTQKAAVKKRTKTGCLTCRKRRIKCDEQKPTCNNCIKSKRQCTYGSQRVIFKEPISAYGGPYGPMGYQSVHGSGFNAHAAAAAAAAAARSRQQQGPLPIIAPRPPAAVGPQHGAPEFGGPYQGLPQAISFSDPSGMSFATPGAYSAYPPEHIGSHPMFLQQTQAHHLHGPPLQSPLDQHTQFQPGMPQHVAPPGYAVVREHDAVPSTSTSYQPQAIASASEFANFDSQTQLAPSEIAAAWQRPEELYWHSDDEASMVASDEEEDDDDDTFDPERDETNLKSNHMGIMVARRVKGTTAHAAYGTQLRTPASCLGSDDMLASYHPAAHMSPLNDEQVALVFWHFVNVTARAMSLYERHPLDASPMFQGRPVPKSRQHIWTYTFPIIAFHHPALLQAMLALGSLQMATLQNAPTTASMKHYHLSLRRIAKNYQSPSKRTSPATLAATLLLGFYEVWNSDHEKWCKHLWGARAILKEIPLRSMTEDYLSTRRKMKSAAQAAAGGYPAHDGIYYQDLSGDFLDLFDTQIDGFNAGFLEQLSGQPVSFGSDGQIIEDSDPTKHQKLMTEKDMEDYKQIVDLNWWYCKMNVYQSILGGTKLLMDYSLWTQVAPRAAIGRIDSIYGTYDHLILLLGRLCNFASNDLARKRMAWANGPGGGPPQGKPQGGPGGGGTGQSPPSFAGMMPTSGTFSVPAGFSPPSEPPGQTSGPADDASLEERTKAALAEWESIRQAFDLFKASLGPDFGPLSSEFEPPKPSPFGPALTYRTYSIAGVFVNYFMGLIVLYRAHPSMPPVAMVAAGMAAQQTGTYANTIGRILAGLVDVTPGMSEITTVVGGILIESCFPMFVAGVQYQDNAQRVWTIGRLLDVVRHTGWRSAHQIAGGCESAWIKAASLGRGPPYERPRHLATPANGSVWNGPRRIDKRIKELEDERARDGEPEGQLVLAKEEKAHFALGLIAVEQDFHRLDLARND</sequence>
<keyword evidence="2" id="KW-0862">Zinc</keyword>
<dbReference type="SUPFAM" id="SSF57701">
    <property type="entry name" value="Zn2/Cys6 DNA-binding domain"/>
    <property type="match status" value="1"/>
</dbReference>
<keyword evidence="10" id="KW-1185">Reference proteome</keyword>
<dbReference type="InterPro" id="IPR036864">
    <property type="entry name" value="Zn2-C6_fun-type_DNA-bd_sf"/>
</dbReference>
<dbReference type="PANTHER" id="PTHR37534:SF23">
    <property type="entry name" value="ZN(II)2CYS6 TRANSCRIPTION FACTOR (EUROFUNG)"/>
    <property type="match status" value="1"/>
</dbReference>
<dbReference type="Pfam" id="PF00172">
    <property type="entry name" value="Zn_clus"/>
    <property type="match status" value="1"/>
</dbReference>
<feature type="region of interest" description="Disordered" evidence="7">
    <location>
        <begin position="130"/>
        <end position="149"/>
    </location>
</feature>
<feature type="compositionally biased region" description="Basic and acidic residues" evidence="7">
    <location>
        <begin position="11"/>
        <end position="22"/>
    </location>
</feature>
<evidence type="ECO:0000313" key="10">
    <source>
        <dbReference type="Proteomes" id="UP001059893"/>
    </source>
</evidence>
<evidence type="ECO:0000256" key="7">
    <source>
        <dbReference type="SAM" id="MobiDB-lite"/>
    </source>
</evidence>
<dbReference type="InterPro" id="IPR021858">
    <property type="entry name" value="Fun_TF"/>
</dbReference>
<evidence type="ECO:0000259" key="8">
    <source>
        <dbReference type="PROSITE" id="PS50048"/>
    </source>
</evidence>
<name>A0ABQ8N1S9_PYRGI</name>
<evidence type="ECO:0000313" key="9">
    <source>
        <dbReference type="EMBL" id="KAI6289758.1"/>
    </source>
</evidence>
<comment type="subcellular location">
    <subcellularLocation>
        <location evidence="1">Nucleus</location>
    </subcellularLocation>
</comment>
<dbReference type="InterPro" id="IPR001138">
    <property type="entry name" value="Zn2Cys6_DnaBD"/>
</dbReference>
<feature type="compositionally biased region" description="Gly residues" evidence="7">
    <location>
        <begin position="691"/>
        <end position="702"/>
    </location>
</feature>
<evidence type="ECO:0000256" key="3">
    <source>
        <dbReference type="ARBA" id="ARBA00023015"/>
    </source>
</evidence>
<dbReference type="PROSITE" id="PS50048">
    <property type="entry name" value="ZN2_CY6_FUNGAL_2"/>
    <property type="match status" value="1"/>
</dbReference>
<dbReference type="EMBL" id="JABSND010000627">
    <property type="protein sequence ID" value="KAI6289758.1"/>
    <property type="molecule type" value="Genomic_DNA"/>
</dbReference>
<organism evidence="9 10">
    <name type="scientific">Pyricularia grisea</name>
    <name type="common">Crabgrass-specific blast fungus</name>
    <name type="synonym">Magnaporthe grisea</name>
    <dbReference type="NCBI Taxonomy" id="148305"/>
    <lineage>
        <taxon>Eukaryota</taxon>
        <taxon>Fungi</taxon>
        <taxon>Dikarya</taxon>
        <taxon>Ascomycota</taxon>
        <taxon>Pezizomycotina</taxon>
        <taxon>Sordariomycetes</taxon>
        <taxon>Sordariomycetidae</taxon>
        <taxon>Magnaporthales</taxon>
        <taxon>Pyriculariaceae</taxon>
        <taxon>Pyricularia</taxon>
    </lineage>
</organism>
<evidence type="ECO:0000256" key="4">
    <source>
        <dbReference type="ARBA" id="ARBA00023125"/>
    </source>
</evidence>
<accession>A0ABQ8N1S9</accession>
<evidence type="ECO:0000256" key="5">
    <source>
        <dbReference type="ARBA" id="ARBA00023163"/>
    </source>
</evidence>
<dbReference type="PANTHER" id="PTHR37534">
    <property type="entry name" value="TRANSCRIPTIONAL ACTIVATOR PROTEIN UGA3"/>
    <property type="match status" value="1"/>
</dbReference>
<dbReference type="CDD" id="cd00067">
    <property type="entry name" value="GAL4"/>
    <property type="match status" value="1"/>
</dbReference>
<dbReference type="SMART" id="SM00066">
    <property type="entry name" value="GAL4"/>
    <property type="match status" value="1"/>
</dbReference>
<comment type="caution">
    <text evidence="9">The sequence shown here is derived from an EMBL/GenBank/DDBJ whole genome shotgun (WGS) entry which is preliminary data.</text>
</comment>
<keyword evidence="4" id="KW-0238">DNA-binding</keyword>
<evidence type="ECO:0000256" key="6">
    <source>
        <dbReference type="ARBA" id="ARBA00023242"/>
    </source>
</evidence>
<dbReference type="Pfam" id="PF11951">
    <property type="entry name" value="Fungal_trans_2"/>
    <property type="match status" value="1"/>
</dbReference>
<evidence type="ECO:0000256" key="2">
    <source>
        <dbReference type="ARBA" id="ARBA00022833"/>
    </source>
</evidence>
<feature type="compositionally biased region" description="Acidic residues" evidence="7">
    <location>
        <begin position="293"/>
        <end position="304"/>
    </location>
</feature>